<comment type="caution">
    <text evidence="1">The sequence shown here is derived from an EMBL/GenBank/DDBJ whole genome shotgun (WGS) entry which is preliminary data.</text>
</comment>
<dbReference type="EMBL" id="PGCJ01000704">
    <property type="protein sequence ID" value="PLW23952.1"/>
    <property type="molecule type" value="Genomic_DNA"/>
</dbReference>
<dbReference type="AlphaFoldDB" id="A0A2N5TEL6"/>
<evidence type="ECO:0000313" key="1">
    <source>
        <dbReference type="EMBL" id="PLW23952.1"/>
    </source>
</evidence>
<gene>
    <name evidence="1" type="ORF">PCANC_28045</name>
</gene>
<protein>
    <submittedName>
        <fullName evidence="1">Uncharacterized protein</fullName>
    </submittedName>
</protein>
<dbReference type="Proteomes" id="UP000235388">
    <property type="component" value="Unassembled WGS sequence"/>
</dbReference>
<sequence length="67" mass="7465">WWNGPFPTARVLLSPNSTIARRTSFQSDVGLVLLEDTDQVRRIGETEIQQAGRFPSPSSLCSPMIFS</sequence>
<keyword evidence="2" id="KW-1185">Reference proteome</keyword>
<evidence type="ECO:0000313" key="2">
    <source>
        <dbReference type="Proteomes" id="UP000235388"/>
    </source>
</evidence>
<proteinExistence type="predicted"/>
<organism evidence="1 2">
    <name type="scientific">Puccinia coronata f. sp. avenae</name>
    <dbReference type="NCBI Taxonomy" id="200324"/>
    <lineage>
        <taxon>Eukaryota</taxon>
        <taxon>Fungi</taxon>
        <taxon>Dikarya</taxon>
        <taxon>Basidiomycota</taxon>
        <taxon>Pucciniomycotina</taxon>
        <taxon>Pucciniomycetes</taxon>
        <taxon>Pucciniales</taxon>
        <taxon>Pucciniaceae</taxon>
        <taxon>Puccinia</taxon>
    </lineage>
</organism>
<feature type="non-terminal residue" evidence="1">
    <location>
        <position position="1"/>
    </location>
</feature>
<reference evidence="1 2" key="1">
    <citation type="submission" date="2017-11" db="EMBL/GenBank/DDBJ databases">
        <title>De novo assembly and phasing of dikaryotic genomes from two isolates of Puccinia coronata f. sp. avenae, the causal agent of oat crown rust.</title>
        <authorList>
            <person name="Miller M.E."/>
            <person name="Zhang Y."/>
            <person name="Omidvar V."/>
            <person name="Sperschneider J."/>
            <person name="Schwessinger B."/>
            <person name="Raley C."/>
            <person name="Palmer J.M."/>
            <person name="Garnica D."/>
            <person name="Upadhyaya N."/>
            <person name="Rathjen J."/>
            <person name="Taylor J.M."/>
            <person name="Park R.F."/>
            <person name="Dodds P.N."/>
            <person name="Hirsch C.D."/>
            <person name="Kianian S.F."/>
            <person name="Figueroa M."/>
        </authorList>
    </citation>
    <scope>NUCLEOTIDE SEQUENCE [LARGE SCALE GENOMIC DNA]</scope>
    <source>
        <strain evidence="1">12NC29</strain>
    </source>
</reference>
<feature type="non-terminal residue" evidence="1">
    <location>
        <position position="67"/>
    </location>
</feature>
<accession>A0A2N5TEL6</accession>
<name>A0A2N5TEL6_9BASI</name>